<proteinExistence type="predicted"/>
<keyword evidence="2" id="KW-1185">Reference proteome</keyword>
<dbReference type="STRING" id="500610.SAMN02799615_01106"/>
<organism evidence="1 2">
    <name type="scientific">Dyella marensis</name>
    <dbReference type="NCBI Taxonomy" id="500610"/>
    <lineage>
        <taxon>Bacteria</taxon>
        <taxon>Pseudomonadati</taxon>
        <taxon>Pseudomonadota</taxon>
        <taxon>Gammaproteobacteria</taxon>
        <taxon>Lysobacterales</taxon>
        <taxon>Rhodanobacteraceae</taxon>
        <taxon>Dyella</taxon>
    </lineage>
</organism>
<gene>
    <name evidence="1" type="ORF">SAMN02799615_01106</name>
</gene>
<sequence>MERTYRGEYFQNFESSALTPAGGGAPLCVHSAQLAERLGMQSATVRANVTVRGRLSKKGRYCNLGAYERVLTITGIVDISDVRAGNE</sequence>
<dbReference type="EMBL" id="FONH01000002">
    <property type="protein sequence ID" value="SFE45952.1"/>
    <property type="molecule type" value="Genomic_DNA"/>
</dbReference>
<dbReference type="Proteomes" id="UP000199477">
    <property type="component" value="Unassembled WGS sequence"/>
</dbReference>
<protein>
    <submittedName>
        <fullName evidence="1">Uncharacterized protein</fullName>
    </submittedName>
</protein>
<dbReference type="AlphaFoldDB" id="A0A1I2APX4"/>
<evidence type="ECO:0000313" key="1">
    <source>
        <dbReference type="EMBL" id="SFE45952.1"/>
    </source>
</evidence>
<evidence type="ECO:0000313" key="2">
    <source>
        <dbReference type="Proteomes" id="UP000199477"/>
    </source>
</evidence>
<name>A0A1I2APX4_9GAMM</name>
<reference evidence="2" key="1">
    <citation type="submission" date="2016-10" db="EMBL/GenBank/DDBJ databases">
        <authorList>
            <person name="Varghese N."/>
            <person name="Submissions S."/>
        </authorList>
    </citation>
    <scope>NUCLEOTIDE SEQUENCE [LARGE SCALE GENOMIC DNA]</scope>
    <source>
        <strain evidence="2">UNC178MFTsu3.1</strain>
    </source>
</reference>
<accession>A0A1I2APX4</accession>